<evidence type="ECO:0000313" key="3">
    <source>
        <dbReference type="Proteomes" id="UP000646548"/>
    </source>
</evidence>
<dbReference type="PANTHER" id="PTHR22028">
    <property type="entry name" value="SFI1 SPINDLE BODY DOMAIN-CONTAINING PROTEIN-RELATED"/>
    <property type="match status" value="1"/>
</dbReference>
<dbReference type="PANTHER" id="PTHR22028:SF5">
    <property type="entry name" value="COILED-COIL DOMAIN-CONTAINING PROTEIN 191"/>
    <property type="match status" value="1"/>
</dbReference>
<evidence type="ECO:0000313" key="2">
    <source>
        <dbReference type="EMBL" id="KAF6727295.1"/>
    </source>
</evidence>
<sequence>MKAAEERRQLEEEEEKRQALEKRREEKRLEREREEEKQRRLKRQQELTRLAHQHYDRTLLLRRGLAPWKRLVQFLKVNKELAESHHKLLLLRRCTLRWQQSARESVSEKNARADLLQQHFLLRRGFRCWTKLRDLQMVQEERAERFYRRRTLRRFLLALLDYVTQERLVEWDRQELAQRHNNRRVQQRCFLAWRQLPSVMRRERERNARREKLIRRVAEVLPDFHSRPL</sequence>
<evidence type="ECO:0000256" key="1">
    <source>
        <dbReference type="SAM" id="MobiDB-lite"/>
    </source>
</evidence>
<dbReference type="EMBL" id="WKFB01000307">
    <property type="protein sequence ID" value="KAF6727295.1"/>
    <property type="molecule type" value="Genomic_DNA"/>
</dbReference>
<protein>
    <submittedName>
        <fullName evidence="2">Coiled-coil domain-containing protein KIAA1407-like</fullName>
    </submittedName>
</protein>
<feature type="region of interest" description="Disordered" evidence="1">
    <location>
        <begin position="1"/>
        <end position="36"/>
    </location>
</feature>
<accession>A0A834F732</accession>
<dbReference type="AlphaFoldDB" id="A0A834F732"/>
<dbReference type="Proteomes" id="UP000646548">
    <property type="component" value="Unassembled WGS sequence"/>
</dbReference>
<gene>
    <name evidence="2" type="ORF">FQA47_022561</name>
</gene>
<organism evidence="2 3">
    <name type="scientific">Oryzias melastigma</name>
    <name type="common">Marine medaka</name>
    <dbReference type="NCBI Taxonomy" id="30732"/>
    <lineage>
        <taxon>Eukaryota</taxon>
        <taxon>Metazoa</taxon>
        <taxon>Chordata</taxon>
        <taxon>Craniata</taxon>
        <taxon>Vertebrata</taxon>
        <taxon>Euteleostomi</taxon>
        <taxon>Actinopterygii</taxon>
        <taxon>Neopterygii</taxon>
        <taxon>Teleostei</taxon>
        <taxon>Neoteleostei</taxon>
        <taxon>Acanthomorphata</taxon>
        <taxon>Ovalentaria</taxon>
        <taxon>Atherinomorphae</taxon>
        <taxon>Beloniformes</taxon>
        <taxon>Adrianichthyidae</taxon>
        <taxon>Oryziinae</taxon>
        <taxon>Oryzias</taxon>
    </lineage>
</organism>
<name>A0A834F732_ORYME</name>
<reference evidence="2" key="1">
    <citation type="journal article" name="BMC Genomics">
        <title>Long-read sequencing and de novo genome assembly of marine medaka (Oryzias melastigma).</title>
        <authorList>
            <person name="Liang P."/>
            <person name="Saqib H.S.A."/>
            <person name="Ni X."/>
            <person name="Shen Y."/>
        </authorList>
    </citation>
    <scope>NUCLEOTIDE SEQUENCE</scope>
    <source>
        <strain evidence="2">Bigg-433</strain>
    </source>
</reference>
<comment type="caution">
    <text evidence="2">The sequence shown here is derived from an EMBL/GenBank/DDBJ whole genome shotgun (WGS) entry which is preliminary data.</text>
</comment>
<dbReference type="InterPro" id="IPR052270">
    <property type="entry name" value="CACF_protein"/>
</dbReference>
<proteinExistence type="predicted"/>